<comment type="similarity">
    <text evidence="1 9">Belongs to the paramyxoviruses nucleocapsid family.</text>
</comment>
<keyword evidence="8 9" id="KW-0687">Ribonucleoprotein</keyword>
<dbReference type="GO" id="GO:0019013">
    <property type="term" value="C:viral nucleocapsid"/>
    <property type="evidence" value="ECO:0007669"/>
    <property type="project" value="UniProtKB-KW"/>
</dbReference>
<feature type="region of interest" description="Disordered" evidence="10">
    <location>
        <begin position="512"/>
        <end position="543"/>
    </location>
</feature>
<feature type="compositionally biased region" description="Basic and acidic residues" evidence="10">
    <location>
        <begin position="462"/>
        <end position="479"/>
    </location>
</feature>
<keyword evidence="2 9" id="KW-1139">Helical capsid protein</keyword>
<evidence type="ECO:0000256" key="6">
    <source>
        <dbReference type="ARBA" id="ARBA00023086"/>
    </source>
</evidence>
<dbReference type="GO" id="GO:0005198">
    <property type="term" value="F:structural molecule activity"/>
    <property type="evidence" value="ECO:0007669"/>
    <property type="project" value="InterPro"/>
</dbReference>
<sequence>MSSVLKTFERFTVQQELQDQSEDTPVPLETLRPSIRVFVANNNDPTIRAKLLLFNLRILMSNNARESHKTGALLSMFSLPAAAMRNHIKLAMRSPEANIEIVEINGFEGRTFQIIPDARSTLSRAEVLAYAALAEDMPDTLNRGTPFINADIEDMSYDETEAFLDLCYSVLMQAWIVTCKCMTAPDQPPVSIDKRLAKYQQQGRINPRYILQPEARRLIQNAIRRSMVVRHFLTSELQMAQSKSLFANRYYAMVGDIGKYIEHSGMGGFFLTLKYGLGTRWPTLALAAFSGELAKLKALMIHYQNLGPAARYMALLESPQLMSFAPAEYPLMYSYAMGIGTVLDANMKNYAFGRSYLNPQYFQLGVETARKQQGAVDNRTAEDLGMTPADKAELTATLAKLTLGKHAAGRQPLLDPFAGADGGAAGGAVGGATGFNYSPPVGRRYNDYESDEGGDLDDDYDQDYRESSAARDQDEEPTRRGGSHFDFTVPQREPGMSDEDYQAAMSQYIETVQQHYKEAQEGAEDGGLSEYTSQQDAAGDFDS</sequence>
<dbReference type="GO" id="GO:0019029">
    <property type="term" value="C:helical viral capsid"/>
    <property type="evidence" value="ECO:0007669"/>
    <property type="project" value="UniProtKB-KW"/>
</dbReference>
<name>A0AAU7E2R1_9MONO</name>
<evidence type="ECO:0000256" key="4">
    <source>
        <dbReference type="ARBA" id="ARBA00022844"/>
    </source>
</evidence>
<evidence type="ECO:0000313" key="11">
    <source>
        <dbReference type="EMBL" id="XBH24208.1"/>
    </source>
</evidence>
<dbReference type="GO" id="GO:0003723">
    <property type="term" value="F:RNA binding"/>
    <property type="evidence" value="ECO:0007669"/>
    <property type="project" value="UniProtKB-KW"/>
</dbReference>
<evidence type="ECO:0000256" key="10">
    <source>
        <dbReference type="SAM" id="MobiDB-lite"/>
    </source>
</evidence>
<reference evidence="11" key="1">
    <citation type="journal article" date="2024" name="Microbiome">
        <title>Substantial viral diversity in bats and rodents from East Africa: insights into evolution, recombination, and cocirculation.</title>
        <authorList>
            <person name="Wang D."/>
            <person name="Yang X."/>
            <person name="Ren Z."/>
            <person name="Hu B."/>
            <person name="Zhao H."/>
            <person name="Yang K."/>
            <person name="Shi P."/>
            <person name="Zhang Z."/>
            <person name="Feng Q."/>
            <person name="Nawenja C.V."/>
            <person name="Obanda V."/>
            <person name="Robert K."/>
            <person name="Nalikka B."/>
            <person name="Waruhiu C.N."/>
            <person name="Ochola G.O."/>
            <person name="Onyuok S.O."/>
            <person name="Ochieng H."/>
            <person name="Li B."/>
            <person name="Zhu Y."/>
            <person name="Si H."/>
            <person name="Yin J."/>
            <person name="Kristiansen K."/>
            <person name="Jin X."/>
            <person name="Xu X."/>
            <person name="Xiao M."/>
            <person name="Agwanda B."/>
            <person name="Ommeh S."/>
            <person name="Li J."/>
            <person name="Shi Z.L."/>
        </authorList>
    </citation>
    <scope>NUCLEOTIDE SEQUENCE</scope>
    <source>
        <strain evidence="11">10A/Kenya/BAT1838/2015</strain>
    </source>
</reference>
<dbReference type="Pfam" id="PF00973">
    <property type="entry name" value="Paramyxo_ncap"/>
    <property type="match status" value="1"/>
</dbReference>
<keyword evidence="6 9" id="KW-0543">Viral nucleoprotein</keyword>
<proteinExistence type="inferred from homology"/>
<comment type="function">
    <text evidence="9">Forms the helical nucleocapsid (NC), protecting the genome from nucleases.</text>
</comment>
<evidence type="ECO:0000256" key="5">
    <source>
        <dbReference type="ARBA" id="ARBA00022884"/>
    </source>
</evidence>
<keyword evidence="3 9" id="KW-0167">Capsid protein</keyword>
<evidence type="ECO:0000256" key="1">
    <source>
        <dbReference type="ARBA" id="ARBA00007642"/>
    </source>
</evidence>
<keyword evidence="4 9" id="KW-0946">Virion</keyword>
<accession>A0AAU7E2R1</accession>
<dbReference type="EMBL" id="PP712035">
    <property type="protein sequence ID" value="XBH24208.1"/>
    <property type="molecule type" value="Viral_cRNA"/>
</dbReference>
<evidence type="ECO:0000256" key="3">
    <source>
        <dbReference type="ARBA" id="ARBA00022561"/>
    </source>
</evidence>
<dbReference type="GO" id="GO:0030430">
    <property type="term" value="C:host cell cytoplasm"/>
    <property type="evidence" value="ECO:0007669"/>
    <property type="project" value="UniProtKB-SubCell"/>
</dbReference>
<dbReference type="GO" id="GO:1990904">
    <property type="term" value="C:ribonucleoprotein complex"/>
    <property type="evidence" value="ECO:0007669"/>
    <property type="project" value="UniProtKB-KW"/>
</dbReference>
<feature type="compositionally biased region" description="Acidic residues" evidence="10">
    <location>
        <begin position="448"/>
        <end position="461"/>
    </location>
</feature>
<dbReference type="InterPro" id="IPR002021">
    <property type="entry name" value="Paramyx_ncap"/>
</dbReference>
<feature type="region of interest" description="Disordered" evidence="10">
    <location>
        <begin position="431"/>
        <end position="499"/>
    </location>
</feature>
<comment type="subcellular location">
    <subcellularLocation>
        <location evidence="9">Virion</location>
    </subcellularLocation>
    <subcellularLocation>
        <location evidence="9">Host cytoplasm</location>
    </subcellularLocation>
</comment>
<evidence type="ECO:0000256" key="2">
    <source>
        <dbReference type="ARBA" id="ARBA00022497"/>
    </source>
</evidence>
<evidence type="ECO:0000256" key="8">
    <source>
        <dbReference type="ARBA" id="ARBA00023274"/>
    </source>
</evidence>
<evidence type="ECO:0000256" key="7">
    <source>
        <dbReference type="ARBA" id="ARBA00023200"/>
    </source>
</evidence>
<protein>
    <recommendedName>
        <fullName evidence="9">Nucleocapsid</fullName>
    </recommendedName>
    <alternativeName>
        <fullName evidence="9">Nucleocapsid protein</fullName>
    </alternativeName>
</protein>
<keyword evidence="5 9" id="KW-0694">RNA-binding</keyword>
<reference evidence="11" key="2">
    <citation type="submission" date="2024-02" db="EMBL/GenBank/DDBJ databases">
        <authorList>
            <person name="Hu B."/>
        </authorList>
    </citation>
    <scope>NUCLEOTIDE SEQUENCE</scope>
    <source>
        <strain evidence="11">10A/Kenya/BAT1838/2015</strain>
    </source>
</reference>
<comment type="subunit">
    <text evidence="9">Homomultimer; forms the nucleocapsid. Binds to the viral genomic RNA. N0 interacts with the phosphoprotein (via N-terminus); this interaction allows P to chaperon N0 to avoid N polymerization before encapsidation. Interacts as N-RNA template with the phosphoprotein (via C-terminus); this interaction positions the polymerase on the template.</text>
</comment>
<organism evidence="11">
    <name type="scientific">Rousettus bat paramyxovirus</name>
    <dbReference type="NCBI Taxonomy" id="3141904"/>
    <lineage>
        <taxon>Viruses</taxon>
        <taxon>Riboviria</taxon>
        <taxon>Orthornavirae</taxon>
        <taxon>Negarnaviricota</taxon>
        <taxon>Haploviricotina</taxon>
        <taxon>Monjiviricetes</taxon>
        <taxon>Mononegavirales</taxon>
        <taxon>Paramyxoviridae</taxon>
    </lineage>
</organism>
<keyword evidence="7 9" id="KW-1035">Host cytoplasm</keyword>
<evidence type="ECO:0000256" key="9">
    <source>
        <dbReference type="RuleBase" id="RU361245"/>
    </source>
</evidence>